<dbReference type="PaxDb" id="1123384-AJ81_03525"/>
<dbReference type="AlphaFoldDB" id="A0A0X1KQ64"/>
<dbReference type="EMBL" id="CP007141">
    <property type="protein sequence ID" value="AJC73436.1"/>
    <property type="molecule type" value="Genomic_DNA"/>
</dbReference>
<dbReference type="Pfam" id="PF02517">
    <property type="entry name" value="Rce1-like"/>
    <property type="match status" value="1"/>
</dbReference>
<organism evidence="3 4">
    <name type="scientific">Pseudothermotoga hypogea DSM 11164 = NBRC 106472</name>
    <dbReference type="NCBI Taxonomy" id="1123384"/>
    <lineage>
        <taxon>Bacteria</taxon>
        <taxon>Thermotogati</taxon>
        <taxon>Thermotogota</taxon>
        <taxon>Thermotogae</taxon>
        <taxon>Thermotogales</taxon>
        <taxon>Thermotogaceae</taxon>
        <taxon>Pseudothermotoga</taxon>
    </lineage>
</organism>
<dbReference type="PATRIC" id="fig|1123384.7.peg.688"/>
<dbReference type="GO" id="GO:0080120">
    <property type="term" value="P:CAAX-box protein maturation"/>
    <property type="evidence" value="ECO:0007669"/>
    <property type="project" value="UniProtKB-ARBA"/>
</dbReference>
<feature type="transmembrane region" description="Helical" evidence="1">
    <location>
        <begin position="60"/>
        <end position="79"/>
    </location>
</feature>
<dbReference type="Proteomes" id="UP000077469">
    <property type="component" value="Chromosome"/>
</dbReference>
<name>A0A0X1KQ64_9THEM</name>
<gene>
    <name evidence="3" type="ORF">AJ81_03525</name>
</gene>
<sequence>MLFRLLEATIIVVGFFTVQNLCRFFKPKLRLVGLSVAQVCYAVFVYLRNPIFDFSPHLKGFLPFALLFILTIFLGRFLGAAAASVQLRPTVINFLTLGLLLPVSEELLFRGTLLALFPNAFFNGILFSVFHLFNVVSKFESFSFYNLIYRFAVGFVFANSTLATKSLFSAVFCHVINNCLGILLPWFEHETKKRRHDRGGEKQKQ</sequence>
<feature type="transmembrane region" description="Helical" evidence="1">
    <location>
        <begin position="91"/>
        <end position="109"/>
    </location>
</feature>
<proteinExistence type="predicted"/>
<dbReference type="GO" id="GO:0004175">
    <property type="term" value="F:endopeptidase activity"/>
    <property type="evidence" value="ECO:0007669"/>
    <property type="project" value="UniProtKB-ARBA"/>
</dbReference>
<feature type="transmembrane region" description="Helical" evidence="1">
    <location>
        <begin position="143"/>
        <end position="161"/>
    </location>
</feature>
<dbReference type="PANTHER" id="PTHR36435:SF1">
    <property type="entry name" value="CAAX AMINO TERMINAL PROTEASE FAMILY PROTEIN"/>
    <property type="match status" value="1"/>
</dbReference>
<accession>A0A0X1KQ64</accession>
<evidence type="ECO:0000313" key="4">
    <source>
        <dbReference type="Proteomes" id="UP000077469"/>
    </source>
</evidence>
<dbReference type="PANTHER" id="PTHR36435">
    <property type="entry name" value="SLR1288 PROTEIN"/>
    <property type="match status" value="1"/>
</dbReference>
<feature type="transmembrane region" description="Helical" evidence="1">
    <location>
        <begin position="29"/>
        <end position="48"/>
    </location>
</feature>
<keyword evidence="4" id="KW-1185">Reference proteome</keyword>
<dbReference type="OrthoDB" id="37497at2"/>
<dbReference type="STRING" id="1123384.AJ81_03525"/>
<dbReference type="InterPro" id="IPR052710">
    <property type="entry name" value="CAAX_protease"/>
</dbReference>
<dbReference type="InterPro" id="IPR003675">
    <property type="entry name" value="Rce1/LyrA-like_dom"/>
</dbReference>
<evidence type="ECO:0000313" key="3">
    <source>
        <dbReference type="EMBL" id="AJC73436.1"/>
    </source>
</evidence>
<reference evidence="3 4" key="1">
    <citation type="submission" date="2014-01" db="EMBL/GenBank/DDBJ databases">
        <title>Genome sequencing of Thermotog hypogea.</title>
        <authorList>
            <person name="Zhang X."/>
            <person name="Alvare G."/>
            <person name="Fristensky B."/>
            <person name="Chen L."/>
            <person name="Suen T."/>
            <person name="Chen Q."/>
            <person name="Ma K."/>
        </authorList>
    </citation>
    <scope>NUCLEOTIDE SEQUENCE [LARGE SCALE GENOMIC DNA]</scope>
    <source>
        <strain evidence="3 4">DSM 11164</strain>
    </source>
</reference>
<feature type="transmembrane region" description="Helical" evidence="1">
    <location>
        <begin position="6"/>
        <end position="22"/>
    </location>
</feature>
<dbReference type="KEGG" id="phy:AJ81_03525"/>
<evidence type="ECO:0000256" key="1">
    <source>
        <dbReference type="SAM" id="Phobius"/>
    </source>
</evidence>
<keyword evidence="1" id="KW-0472">Membrane</keyword>
<protein>
    <recommendedName>
        <fullName evidence="2">CAAX prenyl protease 2/Lysostaphin resistance protein A-like domain-containing protein</fullName>
    </recommendedName>
</protein>
<feature type="domain" description="CAAX prenyl protease 2/Lysostaphin resistance protein A-like" evidence="2">
    <location>
        <begin position="90"/>
        <end position="179"/>
    </location>
</feature>
<evidence type="ECO:0000259" key="2">
    <source>
        <dbReference type="Pfam" id="PF02517"/>
    </source>
</evidence>
<keyword evidence="1" id="KW-0812">Transmembrane</keyword>
<feature type="transmembrane region" description="Helical" evidence="1">
    <location>
        <begin position="167"/>
        <end position="187"/>
    </location>
</feature>
<feature type="transmembrane region" description="Helical" evidence="1">
    <location>
        <begin position="115"/>
        <end position="136"/>
    </location>
</feature>
<keyword evidence="1" id="KW-1133">Transmembrane helix</keyword>